<proteinExistence type="predicted"/>
<dbReference type="EMBL" id="CAJVAS010000022">
    <property type="protein sequence ID" value="CAG7641550.1"/>
    <property type="molecule type" value="Genomic_DNA"/>
</dbReference>
<dbReference type="Proteomes" id="UP000693672">
    <property type="component" value="Unassembled WGS sequence"/>
</dbReference>
<dbReference type="AlphaFoldDB" id="A0A916K6Y3"/>
<dbReference type="RefSeq" id="WP_218093970.1">
    <property type="nucleotide sequence ID" value="NZ_CAJVAS010000022.1"/>
</dbReference>
<protein>
    <recommendedName>
        <fullName evidence="4">Copper chaperone NosL</fullName>
    </recommendedName>
</protein>
<sequence length="193" mass="21636">MTRKVPVSFTIPLYLAAFLLAASIFFPWWGMTFVAPQYPEGLEIIVYPYKMDGRIDIINGLNHYIGMKPFSEASFPELRYLPYLIGGMAALVLLAAIIRGKGWLYGIIALFAAGGIAGLYDIHRWLYNFGTELSPTAPIKIKPFVPPILGRNQIANFVTHSYFSYGSIMIGVAFLLMALSLVLMERHARRRPS</sequence>
<organism evidence="2 3">
    <name type="scientific">Paenibacillus solanacearum</name>
    <dbReference type="NCBI Taxonomy" id="2048548"/>
    <lineage>
        <taxon>Bacteria</taxon>
        <taxon>Bacillati</taxon>
        <taxon>Bacillota</taxon>
        <taxon>Bacilli</taxon>
        <taxon>Bacillales</taxon>
        <taxon>Paenibacillaceae</taxon>
        <taxon>Paenibacillus</taxon>
    </lineage>
</organism>
<accession>A0A916K6Y3</accession>
<gene>
    <name evidence="2" type="ORF">PAESOLCIP111_04244</name>
</gene>
<evidence type="ECO:0000313" key="3">
    <source>
        <dbReference type="Proteomes" id="UP000693672"/>
    </source>
</evidence>
<evidence type="ECO:0000313" key="2">
    <source>
        <dbReference type="EMBL" id="CAG7641550.1"/>
    </source>
</evidence>
<evidence type="ECO:0008006" key="4">
    <source>
        <dbReference type="Google" id="ProtNLM"/>
    </source>
</evidence>
<keyword evidence="3" id="KW-1185">Reference proteome</keyword>
<reference evidence="2" key="1">
    <citation type="submission" date="2021-06" db="EMBL/GenBank/DDBJ databases">
        <authorList>
            <person name="Criscuolo A."/>
        </authorList>
    </citation>
    <scope>NUCLEOTIDE SEQUENCE</scope>
    <source>
        <strain evidence="2">CIP111600</strain>
    </source>
</reference>
<feature type="transmembrane region" description="Helical" evidence="1">
    <location>
        <begin position="7"/>
        <end position="29"/>
    </location>
</feature>
<feature type="transmembrane region" description="Helical" evidence="1">
    <location>
        <begin position="80"/>
        <end position="98"/>
    </location>
</feature>
<keyword evidence="1" id="KW-0472">Membrane</keyword>
<comment type="caution">
    <text evidence="2">The sequence shown here is derived from an EMBL/GenBank/DDBJ whole genome shotgun (WGS) entry which is preliminary data.</text>
</comment>
<keyword evidence="1" id="KW-0812">Transmembrane</keyword>
<evidence type="ECO:0000256" key="1">
    <source>
        <dbReference type="SAM" id="Phobius"/>
    </source>
</evidence>
<feature type="transmembrane region" description="Helical" evidence="1">
    <location>
        <begin position="162"/>
        <end position="184"/>
    </location>
</feature>
<keyword evidence="1" id="KW-1133">Transmembrane helix</keyword>
<name>A0A916K6Y3_9BACL</name>
<feature type="transmembrane region" description="Helical" evidence="1">
    <location>
        <begin position="103"/>
        <end position="120"/>
    </location>
</feature>